<keyword evidence="1" id="KW-0808">Transferase</keyword>
<dbReference type="InterPro" id="IPR029063">
    <property type="entry name" value="SAM-dependent_MTases_sf"/>
</dbReference>
<proteinExistence type="predicted"/>
<name>A0A0S7C4J2_9BACT</name>
<dbReference type="PANTHER" id="PTHR43861:SF6">
    <property type="entry name" value="METHYLTRANSFERASE TYPE 11"/>
    <property type="match status" value="1"/>
</dbReference>
<protein>
    <submittedName>
        <fullName evidence="1">2-polyprenyl-3-methyl-5-hydroxy-6-metoxy-1,4-benzoquinol methylase</fullName>
    </submittedName>
</protein>
<dbReference type="Gene3D" id="3.40.50.150">
    <property type="entry name" value="Vaccinia Virus protein VP39"/>
    <property type="match status" value="1"/>
</dbReference>
<dbReference type="CDD" id="cd02440">
    <property type="entry name" value="AdoMet_MTases"/>
    <property type="match status" value="1"/>
</dbReference>
<dbReference type="GO" id="GO:0032259">
    <property type="term" value="P:methylation"/>
    <property type="evidence" value="ECO:0007669"/>
    <property type="project" value="UniProtKB-KW"/>
</dbReference>
<organism evidence="1">
    <name type="scientific">Lentimicrobium saccharophilum</name>
    <dbReference type="NCBI Taxonomy" id="1678841"/>
    <lineage>
        <taxon>Bacteria</taxon>
        <taxon>Pseudomonadati</taxon>
        <taxon>Bacteroidota</taxon>
        <taxon>Bacteroidia</taxon>
        <taxon>Bacteroidales</taxon>
        <taxon>Lentimicrobiaceae</taxon>
        <taxon>Lentimicrobium</taxon>
    </lineage>
</organism>
<dbReference type="SUPFAM" id="SSF53335">
    <property type="entry name" value="S-adenosyl-L-methionine-dependent methyltransferases"/>
    <property type="match status" value="1"/>
</dbReference>
<dbReference type="STRING" id="1678841.TBC1_112323"/>
<evidence type="ECO:0000313" key="1">
    <source>
        <dbReference type="EMBL" id="GAP44160.1"/>
    </source>
</evidence>
<dbReference type="Pfam" id="PF13489">
    <property type="entry name" value="Methyltransf_23"/>
    <property type="match status" value="1"/>
</dbReference>
<keyword evidence="1" id="KW-0489">Methyltransferase</keyword>
<accession>A0A0S7C4J2</accession>
<dbReference type="EMBL" id="DF968182">
    <property type="protein sequence ID" value="GAP44160.1"/>
    <property type="molecule type" value="Genomic_DNA"/>
</dbReference>
<dbReference type="PANTHER" id="PTHR43861">
    <property type="entry name" value="TRANS-ACONITATE 2-METHYLTRANSFERASE-RELATED"/>
    <property type="match status" value="1"/>
</dbReference>
<gene>
    <name evidence="1" type="ORF">TBC1_112323</name>
</gene>
<dbReference type="OrthoDB" id="2370471at2"/>
<keyword evidence="2" id="KW-1185">Reference proteome</keyword>
<reference evidence="1" key="1">
    <citation type="journal article" date="2015" name="Genome Announc.">
        <title>Draft Genome Sequence of Bacteroidales Strain TBC1, a Novel Isolate from a Methanogenic Wastewater Treatment System.</title>
        <authorList>
            <person name="Tourlousse D.M."/>
            <person name="Matsuura N."/>
            <person name="Sun L."/>
            <person name="Toyonaga M."/>
            <person name="Kuroda K."/>
            <person name="Ohashi A."/>
            <person name="Cruz R."/>
            <person name="Yamaguchi T."/>
            <person name="Sekiguchi Y."/>
        </authorList>
    </citation>
    <scope>NUCLEOTIDE SEQUENCE [LARGE SCALE GENOMIC DNA]</scope>
    <source>
        <strain evidence="1">TBC1</strain>
    </source>
</reference>
<evidence type="ECO:0000313" key="2">
    <source>
        <dbReference type="Proteomes" id="UP000053091"/>
    </source>
</evidence>
<sequence>MFHVKQSPISVPENCLLCDNKELIKHHELQDYFLTRESFSIYRCPACDLMFTWPRPAAHELSAYYKSKEYISHSNKKSDLQSRIYQLIRNHTLRQKIRLIRQFSRGNQILDIGCATGEFLNQCKKKGYTATGVEPDEQARGYASGVHGLNVSDTGNLNSMSPSTFDVITLWHVLEHVGDLNERMEQIYRLLKPEGYAFIALPNPRSYDASYYGKYWAAWDVPRHLFHFNRSSVKYLARKHRFEIADIRPMLFDSYYISLLSEKYMNHSLYFVRAAYRGFISNFMAGMGNNEYSSLIYILRKPGVKIKAADAT</sequence>
<dbReference type="Proteomes" id="UP000053091">
    <property type="component" value="Unassembled WGS sequence"/>
</dbReference>
<dbReference type="GO" id="GO:0008168">
    <property type="term" value="F:methyltransferase activity"/>
    <property type="evidence" value="ECO:0007669"/>
    <property type="project" value="UniProtKB-KW"/>
</dbReference>
<dbReference type="AlphaFoldDB" id="A0A0S7C4J2"/>